<dbReference type="EMBL" id="BNCQ01000008">
    <property type="protein sequence ID" value="GIM00984.1"/>
    <property type="molecule type" value="Genomic_DNA"/>
</dbReference>
<sequence>MLEDRSLQAEISQAPVDMESDDICWICLDGTKDRDPLINPCRCPRKVHPRCLARWQLQQAGRLEETNCRFCQSNLADWKASLTPENLKPDVQRVQPIMVVYFEGQIHRIPVKQGPDGLKEFTHRIRELFRLPDDVDISLTFGCKEPLSGQHLKLEGIGAFDAAVHCASVAAAERQQKLKSGGGSAPTASGAGNGSVEAPSTAVGSNIGNVVGSPIASAAGTATGLRPGIADSDYPNHRHNHQSYHNQVERAVSTAGAVGAVPSSAPVSTQTSSGGVDAAARAGTGTGGLHAAASAPVLTHYASDSNLLATAAATAAAASATHTLETSAQGCVSLPEEPASTRSSSGGGVANSTEAAPSCPPTEQQQQQRRQRQAQGSASAAVAATTALCSHAVLSQRSSSELLATSFQVASLGGADFGSRLAGDMGESQQTPENVDRQHQHTLPLVSHFITPPNDGPSMADSPLAGCLSEPFVSDSSPRAAAPNPTSYPAGTPFACATPPQCLQGPSSPPSTPPPQQQLQQPAELACSGFPYSIPVISPYAAPMLPPLLTPTSSGGSTGPSLRRGSDGPLEHRPASPSLSPSPSLAAAAPLAPRDHYAACRDADGRSDSNSSMPYKPHTYSHRHQRQQSMGSGRFSSKQVQEFHPQQRTTVFGSSELTADNNSGSSSSIATNSCATSTIITNASSNASTAVGPATPNHPVIRRTVSPTSVSRLPTPTLAPSSGTPLTSTGPSGRHHPYLNSAPDVDDVKAPNTVTTGGGGAATRSCNDGNRHMRRITGLHTEYDVPPPLSCTTADDSAALGSLTGRLKFSLRAFSRKVARSLNFQRGGTGHGAGFGAVHAAPGMMPSVVGSTAVAAAVSEAGVLLPQADAEAEVEEVTEIDPAAASSISANAVSAIGAGSDHQL</sequence>
<feature type="region of interest" description="Disordered" evidence="4">
    <location>
        <begin position="601"/>
        <end position="670"/>
    </location>
</feature>
<name>A0A8J4FKU6_9CHLO</name>
<feature type="region of interest" description="Disordered" evidence="4">
    <location>
        <begin position="548"/>
        <end position="589"/>
    </location>
</feature>
<reference evidence="6" key="1">
    <citation type="journal article" date="2021" name="Proc. Natl. Acad. Sci. U.S.A.">
        <title>Three genomes in the algal genus Volvox reveal the fate of a haploid sex-determining region after a transition to homothallism.</title>
        <authorList>
            <person name="Yamamoto K."/>
            <person name="Hamaji T."/>
            <person name="Kawai-Toyooka H."/>
            <person name="Matsuzaki R."/>
            <person name="Takahashi F."/>
            <person name="Nishimura Y."/>
            <person name="Kawachi M."/>
            <person name="Noguchi H."/>
            <person name="Minakuchi Y."/>
            <person name="Umen J.G."/>
            <person name="Toyoda A."/>
            <person name="Nozaki H."/>
        </authorList>
    </citation>
    <scope>NUCLEOTIDE SEQUENCE</scope>
    <source>
        <strain evidence="7">NIES-3785</strain>
        <strain evidence="6">NIES-3786</strain>
    </source>
</reference>
<feature type="compositionally biased region" description="Pro residues" evidence="4">
    <location>
        <begin position="507"/>
        <end position="516"/>
    </location>
</feature>
<feature type="compositionally biased region" description="Low complexity" evidence="4">
    <location>
        <begin position="575"/>
        <end position="589"/>
    </location>
</feature>
<dbReference type="PROSITE" id="PS51292">
    <property type="entry name" value="ZF_RING_CH"/>
    <property type="match status" value="1"/>
</dbReference>
<feature type="compositionally biased region" description="Low complexity" evidence="4">
    <location>
        <begin position="550"/>
        <end position="563"/>
    </location>
</feature>
<feature type="region of interest" description="Disordered" evidence="4">
    <location>
        <begin position="328"/>
        <end position="378"/>
    </location>
</feature>
<feature type="compositionally biased region" description="Polar residues" evidence="4">
    <location>
        <begin position="340"/>
        <end position="355"/>
    </location>
</feature>
<feature type="region of interest" description="Disordered" evidence="4">
    <location>
        <begin position="178"/>
        <end position="199"/>
    </location>
</feature>
<evidence type="ECO:0000313" key="7">
    <source>
        <dbReference type="EMBL" id="GIM00984.1"/>
    </source>
</evidence>
<proteinExistence type="predicted"/>
<dbReference type="Proteomes" id="UP000722791">
    <property type="component" value="Unassembled WGS sequence"/>
</dbReference>
<dbReference type="OrthoDB" id="549480at2759"/>
<gene>
    <name evidence="6" type="ORF">Vretifemale_5883</name>
    <name evidence="7" type="ORF">Vretimale_5859</name>
</gene>
<dbReference type="SUPFAM" id="SSF57850">
    <property type="entry name" value="RING/U-box"/>
    <property type="match status" value="1"/>
</dbReference>
<feature type="domain" description="RING-CH-type" evidence="5">
    <location>
        <begin position="16"/>
        <end position="78"/>
    </location>
</feature>
<feature type="compositionally biased region" description="Low complexity" evidence="4">
    <location>
        <begin position="658"/>
        <end position="670"/>
    </location>
</feature>
<dbReference type="Gene3D" id="3.30.40.10">
    <property type="entry name" value="Zinc/RING finger domain, C3HC4 (zinc finger)"/>
    <property type="match status" value="1"/>
</dbReference>
<evidence type="ECO:0000259" key="5">
    <source>
        <dbReference type="PROSITE" id="PS51292"/>
    </source>
</evidence>
<feature type="compositionally biased region" description="Low complexity" evidence="4">
    <location>
        <begin position="713"/>
        <end position="732"/>
    </location>
</feature>
<dbReference type="InterPro" id="IPR013083">
    <property type="entry name" value="Znf_RING/FYVE/PHD"/>
</dbReference>
<dbReference type="Pfam" id="PF12906">
    <property type="entry name" value="RINGv"/>
    <property type="match status" value="1"/>
</dbReference>
<evidence type="ECO:0000313" key="6">
    <source>
        <dbReference type="EMBL" id="GIL76279.1"/>
    </source>
</evidence>
<accession>A0A8J4FKU6</accession>
<dbReference type="CDD" id="cd16495">
    <property type="entry name" value="RING_CH-C4HC3_MARCH"/>
    <property type="match status" value="1"/>
</dbReference>
<keyword evidence="3" id="KW-0862">Zinc</keyword>
<dbReference type="EMBL" id="BNCP01000008">
    <property type="protein sequence ID" value="GIL76279.1"/>
    <property type="molecule type" value="Genomic_DNA"/>
</dbReference>
<dbReference type="AlphaFoldDB" id="A0A8J4FKU6"/>
<keyword evidence="1" id="KW-0479">Metal-binding</keyword>
<feature type="compositionally biased region" description="Low complexity" evidence="4">
    <location>
        <begin position="364"/>
        <end position="378"/>
    </location>
</feature>
<evidence type="ECO:0000256" key="4">
    <source>
        <dbReference type="SAM" id="MobiDB-lite"/>
    </source>
</evidence>
<feature type="region of interest" description="Disordered" evidence="4">
    <location>
        <begin position="449"/>
        <end position="486"/>
    </location>
</feature>
<keyword evidence="8" id="KW-1185">Reference proteome</keyword>
<evidence type="ECO:0000256" key="3">
    <source>
        <dbReference type="ARBA" id="ARBA00022833"/>
    </source>
</evidence>
<dbReference type="Proteomes" id="UP000747110">
    <property type="component" value="Unassembled WGS sequence"/>
</dbReference>
<feature type="region of interest" description="Disordered" evidence="4">
    <location>
        <begin position="499"/>
        <end position="523"/>
    </location>
</feature>
<comment type="caution">
    <text evidence="6">The sequence shown here is derived from an EMBL/GenBank/DDBJ whole genome shotgun (WGS) entry which is preliminary data.</text>
</comment>
<evidence type="ECO:0000313" key="8">
    <source>
        <dbReference type="Proteomes" id="UP000747110"/>
    </source>
</evidence>
<dbReference type="SMART" id="SM00744">
    <property type="entry name" value="RINGv"/>
    <property type="match status" value="1"/>
</dbReference>
<organism evidence="6 8">
    <name type="scientific">Volvox reticuliferus</name>
    <dbReference type="NCBI Taxonomy" id="1737510"/>
    <lineage>
        <taxon>Eukaryota</taxon>
        <taxon>Viridiplantae</taxon>
        <taxon>Chlorophyta</taxon>
        <taxon>core chlorophytes</taxon>
        <taxon>Chlorophyceae</taxon>
        <taxon>CS clade</taxon>
        <taxon>Chlamydomonadales</taxon>
        <taxon>Volvocaceae</taxon>
        <taxon>Volvox</taxon>
    </lineage>
</organism>
<keyword evidence="2" id="KW-0863">Zinc-finger</keyword>
<dbReference type="GO" id="GO:0008270">
    <property type="term" value="F:zinc ion binding"/>
    <property type="evidence" value="ECO:0007669"/>
    <property type="project" value="UniProtKB-KW"/>
</dbReference>
<protein>
    <recommendedName>
        <fullName evidence="5">RING-CH-type domain-containing protein</fullName>
    </recommendedName>
</protein>
<feature type="region of interest" description="Disordered" evidence="4">
    <location>
        <begin position="260"/>
        <end position="279"/>
    </location>
</feature>
<evidence type="ECO:0000256" key="2">
    <source>
        <dbReference type="ARBA" id="ARBA00022771"/>
    </source>
</evidence>
<dbReference type="InterPro" id="IPR011016">
    <property type="entry name" value="Znf_RING-CH"/>
</dbReference>
<evidence type="ECO:0000256" key="1">
    <source>
        <dbReference type="ARBA" id="ARBA00022723"/>
    </source>
</evidence>
<feature type="compositionally biased region" description="Polar residues" evidence="4">
    <location>
        <begin position="627"/>
        <end position="657"/>
    </location>
</feature>
<feature type="region of interest" description="Disordered" evidence="4">
    <location>
        <begin position="687"/>
        <end position="770"/>
    </location>
</feature>
<feature type="compositionally biased region" description="Basic and acidic residues" evidence="4">
    <location>
        <begin position="564"/>
        <end position="574"/>
    </location>
</feature>